<feature type="transmembrane region" description="Helical" evidence="1">
    <location>
        <begin position="39"/>
        <end position="59"/>
    </location>
</feature>
<reference evidence="2 3" key="1">
    <citation type="submission" date="2015-09" db="EMBL/GenBank/DDBJ databases">
        <title>Draft genome sequence of Kouleothrix aurantiaca JCM 19913.</title>
        <authorList>
            <person name="Hemp J."/>
        </authorList>
    </citation>
    <scope>NUCLEOTIDE SEQUENCE [LARGE SCALE GENOMIC DNA]</scope>
    <source>
        <strain evidence="2 3">COM-B</strain>
    </source>
</reference>
<keyword evidence="1" id="KW-1133">Transmembrane helix</keyword>
<proteinExistence type="predicted"/>
<dbReference type="Proteomes" id="UP000050509">
    <property type="component" value="Unassembled WGS sequence"/>
</dbReference>
<keyword evidence="1" id="KW-0472">Membrane</keyword>
<evidence type="ECO:0000256" key="1">
    <source>
        <dbReference type="SAM" id="Phobius"/>
    </source>
</evidence>
<accession>A0A0P9D6F5</accession>
<feature type="transmembrane region" description="Helical" evidence="1">
    <location>
        <begin position="65"/>
        <end position="87"/>
    </location>
</feature>
<keyword evidence="3" id="KW-1185">Reference proteome</keyword>
<evidence type="ECO:0000313" key="3">
    <source>
        <dbReference type="Proteomes" id="UP000050509"/>
    </source>
</evidence>
<organism evidence="2 3">
    <name type="scientific">Kouleothrix aurantiaca</name>
    <dbReference type="NCBI Taxonomy" id="186479"/>
    <lineage>
        <taxon>Bacteria</taxon>
        <taxon>Bacillati</taxon>
        <taxon>Chloroflexota</taxon>
        <taxon>Chloroflexia</taxon>
        <taxon>Chloroflexales</taxon>
        <taxon>Roseiflexineae</taxon>
        <taxon>Roseiflexaceae</taxon>
        <taxon>Kouleothrix</taxon>
    </lineage>
</organism>
<feature type="transmembrane region" description="Helical" evidence="1">
    <location>
        <begin position="147"/>
        <end position="172"/>
    </location>
</feature>
<sequence length="252" mass="27073">MTTQSMATNSVARFYGDWIEPAFQFVGGIIKSLSRGERVMLAAVLFAGGVGAFGTHDFFAESRGWLVGWFAAACIEATYLGSAGIAVKLPGQIWLSRALAGIGALGSMFFNVLVSLRERLPGLFGMHLVNGKMVEGGAITWPTNDQLIVYGSMSLVEGVIIPLIALLGALLLHSMASHRLLDADAKEAQIQNRKDAKPFGCPFCPAAFDSAPKLYGHGPQCEGYKNSELPIDERKAIIRKAVDDAKQRILEG</sequence>
<gene>
    <name evidence="2" type="ORF">SE17_02470</name>
</gene>
<protein>
    <submittedName>
        <fullName evidence="2">Uncharacterized protein</fullName>
    </submittedName>
</protein>
<dbReference type="EMBL" id="LJCR01000028">
    <property type="protein sequence ID" value="KPV54639.1"/>
    <property type="molecule type" value="Genomic_DNA"/>
</dbReference>
<evidence type="ECO:0000313" key="2">
    <source>
        <dbReference type="EMBL" id="KPV54639.1"/>
    </source>
</evidence>
<comment type="caution">
    <text evidence="2">The sequence shown here is derived from an EMBL/GenBank/DDBJ whole genome shotgun (WGS) entry which is preliminary data.</text>
</comment>
<dbReference type="AlphaFoldDB" id="A0A0P9D6F5"/>
<name>A0A0P9D6F5_9CHLR</name>
<feature type="transmembrane region" description="Helical" evidence="1">
    <location>
        <begin position="94"/>
        <end position="116"/>
    </location>
</feature>
<keyword evidence="1" id="KW-0812">Transmembrane</keyword>